<feature type="compositionally biased region" description="Basic residues" evidence="2">
    <location>
        <begin position="436"/>
        <end position="445"/>
    </location>
</feature>
<evidence type="ECO:0000256" key="3">
    <source>
        <dbReference type="SAM" id="Phobius"/>
    </source>
</evidence>
<protein>
    <submittedName>
        <fullName evidence="4">Uncharacterized protein</fullName>
    </submittedName>
</protein>
<comment type="caution">
    <text evidence="4">The sequence shown here is derived from an EMBL/GenBank/DDBJ whole genome shotgun (WGS) entry which is preliminary data.</text>
</comment>
<evidence type="ECO:0000313" key="5">
    <source>
        <dbReference type="Proteomes" id="UP000467700"/>
    </source>
</evidence>
<dbReference type="Proteomes" id="UP000467700">
    <property type="component" value="Unassembled WGS sequence"/>
</dbReference>
<name>A0A8S0WZ97_CYCAE</name>
<feature type="region of interest" description="Disordered" evidence="2">
    <location>
        <begin position="356"/>
        <end position="468"/>
    </location>
</feature>
<keyword evidence="3" id="KW-0812">Transmembrane</keyword>
<evidence type="ECO:0000256" key="1">
    <source>
        <dbReference type="SAM" id="Coils"/>
    </source>
</evidence>
<keyword evidence="3" id="KW-0472">Membrane</keyword>
<dbReference type="InterPro" id="IPR046521">
    <property type="entry name" value="DUF6698"/>
</dbReference>
<feature type="compositionally biased region" description="Low complexity" evidence="2">
    <location>
        <begin position="358"/>
        <end position="367"/>
    </location>
</feature>
<keyword evidence="1" id="KW-0175">Coiled coil</keyword>
<dbReference type="EMBL" id="CACVBS010000036">
    <property type="protein sequence ID" value="CAA7262548.1"/>
    <property type="molecule type" value="Genomic_DNA"/>
</dbReference>
<evidence type="ECO:0000256" key="2">
    <source>
        <dbReference type="SAM" id="MobiDB-lite"/>
    </source>
</evidence>
<dbReference type="AlphaFoldDB" id="A0A8S0WZ97"/>
<feature type="transmembrane region" description="Helical" evidence="3">
    <location>
        <begin position="270"/>
        <end position="291"/>
    </location>
</feature>
<dbReference type="Pfam" id="PF20414">
    <property type="entry name" value="DUF6698"/>
    <property type="match status" value="1"/>
</dbReference>
<accession>A0A8S0WZ97</accession>
<keyword evidence="3" id="KW-1133">Transmembrane helix</keyword>
<dbReference type="OrthoDB" id="3231188at2759"/>
<organism evidence="4 5">
    <name type="scientific">Cyclocybe aegerita</name>
    <name type="common">Black poplar mushroom</name>
    <name type="synonym">Agrocybe aegerita</name>
    <dbReference type="NCBI Taxonomy" id="1973307"/>
    <lineage>
        <taxon>Eukaryota</taxon>
        <taxon>Fungi</taxon>
        <taxon>Dikarya</taxon>
        <taxon>Basidiomycota</taxon>
        <taxon>Agaricomycotina</taxon>
        <taxon>Agaricomycetes</taxon>
        <taxon>Agaricomycetidae</taxon>
        <taxon>Agaricales</taxon>
        <taxon>Agaricineae</taxon>
        <taxon>Bolbitiaceae</taxon>
        <taxon>Cyclocybe</taxon>
    </lineage>
</organism>
<evidence type="ECO:0000313" key="4">
    <source>
        <dbReference type="EMBL" id="CAA7262548.1"/>
    </source>
</evidence>
<feature type="compositionally biased region" description="Low complexity" evidence="2">
    <location>
        <begin position="387"/>
        <end position="398"/>
    </location>
</feature>
<reference evidence="4 5" key="1">
    <citation type="submission" date="2020-01" db="EMBL/GenBank/DDBJ databases">
        <authorList>
            <person name="Gupta K D."/>
        </authorList>
    </citation>
    <scope>NUCLEOTIDE SEQUENCE [LARGE SCALE GENOMIC DNA]</scope>
</reference>
<feature type="transmembrane region" description="Helical" evidence="3">
    <location>
        <begin position="228"/>
        <end position="249"/>
    </location>
</feature>
<proteinExistence type="predicted"/>
<sequence length="468" mass="50165">MPSSTPVTSMPVTSSTLTESTLIGVTHHSPLVQQATELEGRLELAAGGALNLTLVQAAVRDAQILIAQLKDEVRKMGAEIANLLLSQDNPSHKAAINQLTREICQLASSFQFLYSPFVTKATFKDGMTNPLFLHDDPIRYVTDKNVELGIIAELFHWVSAKFHECMGAGSAFANVFGSAISSSRLLAFHQAISTSSLAILELLGCTKPGDSPKSCSLPPILYKDFNDGVAMGLFLNSILITIARVIIYGPRMGQSSTARLKSTSPFVRPGQVMSITPGAIAYTTILLWHLLSGDTEFTLTRVGSTSNINYVADFEMYKKLIIQARDGTRQPLDKAANSDDGTEDKIADALYRMELEGSDSSESGGSDSELDEEEGHQGSRLAMPMERASSSGPSRASSTLPLPVNPTSALDLGPGSPSFSSDLTEFDDNLPAPAPAKKKKTSRGKKTSEPAPAIDRTLQSEGKGKQRV</sequence>
<gene>
    <name evidence="4" type="ORF">AAE3_LOCUS4716</name>
</gene>
<keyword evidence="5" id="KW-1185">Reference proteome</keyword>
<feature type="coiled-coil region" evidence="1">
    <location>
        <begin position="52"/>
        <end position="86"/>
    </location>
</feature>